<feature type="non-terminal residue" evidence="3">
    <location>
        <position position="87"/>
    </location>
</feature>
<protein>
    <recommendedName>
        <fullName evidence="2">Glycoside hydrolase family 2 immunoglobulin-like beta-sandwich domain-containing protein</fullName>
    </recommendedName>
</protein>
<feature type="domain" description="Glycoside hydrolase family 2 immunoglobulin-like beta-sandwich" evidence="2">
    <location>
        <begin position="14"/>
        <end position="87"/>
    </location>
</feature>
<name>A0AAW7XF40_9GAMM</name>
<dbReference type="SUPFAM" id="SSF49303">
    <property type="entry name" value="beta-Galactosidase/glucuronidase domain"/>
    <property type="match status" value="1"/>
</dbReference>
<dbReference type="InterPro" id="IPR006102">
    <property type="entry name" value="Ig-like_GH2"/>
</dbReference>
<accession>A0AAW7XF40</accession>
<dbReference type="RefSeq" id="WP_303494556.1">
    <property type="nucleotide sequence ID" value="NZ_JAUOPB010000321.1"/>
</dbReference>
<evidence type="ECO:0000256" key="1">
    <source>
        <dbReference type="ARBA" id="ARBA00007401"/>
    </source>
</evidence>
<dbReference type="InterPro" id="IPR036156">
    <property type="entry name" value="Beta-gal/glucu_dom_sf"/>
</dbReference>
<dbReference type="GO" id="GO:0004553">
    <property type="term" value="F:hydrolase activity, hydrolyzing O-glycosyl compounds"/>
    <property type="evidence" value="ECO:0007669"/>
    <property type="project" value="InterPro"/>
</dbReference>
<proteinExistence type="inferred from homology"/>
<evidence type="ECO:0000259" key="2">
    <source>
        <dbReference type="Pfam" id="PF00703"/>
    </source>
</evidence>
<feature type="non-terminal residue" evidence="3">
    <location>
        <position position="1"/>
    </location>
</feature>
<evidence type="ECO:0000313" key="4">
    <source>
        <dbReference type="Proteomes" id="UP001169760"/>
    </source>
</evidence>
<dbReference type="EMBL" id="JAUOPB010000321">
    <property type="protein sequence ID" value="MDO6425143.1"/>
    <property type="molecule type" value="Genomic_DNA"/>
</dbReference>
<dbReference type="GO" id="GO:0005975">
    <property type="term" value="P:carbohydrate metabolic process"/>
    <property type="evidence" value="ECO:0007669"/>
    <property type="project" value="InterPro"/>
</dbReference>
<dbReference type="Pfam" id="PF00703">
    <property type="entry name" value="Glyco_hydro_2"/>
    <property type="match status" value="1"/>
</dbReference>
<evidence type="ECO:0000313" key="3">
    <source>
        <dbReference type="EMBL" id="MDO6425143.1"/>
    </source>
</evidence>
<dbReference type="Proteomes" id="UP001169760">
    <property type="component" value="Unassembled WGS sequence"/>
</dbReference>
<organism evidence="3 4">
    <name type="scientific">Saccharophagus degradans</name>
    <dbReference type="NCBI Taxonomy" id="86304"/>
    <lineage>
        <taxon>Bacteria</taxon>
        <taxon>Pseudomonadati</taxon>
        <taxon>Pseudomonadota</taxon>
        <taxon>Gammaproteobacteria</taxon>
        <taxon>Cellvibrionales</taxon>
        <taxon>Cellvibrionaceae</taxon>
        <taxon>Saccharophagus</taxon>
    </lineage>
</organism>
<comment type="caution">
    <text evidence="3">The sequence shown here is derived from an EMBL/GenBank/DDBJ whole genome shotgun (WGS) entry which is preliminary data.</text>
</comment>
<sequence length="87" mass="9604">SNTVAGGGVFAGTIDVSDNTAKLEIRTEVINDSKQTSKIELVTTLEDTNFNLLKKTTKKLTLRAGKSKQMKQLLTVNDVQFWHPDNP</sequence>
<dbReference type="InterPro" id="IPR013783">
    <property type="entry name" value="Ig-like_fold"/>
</dbReference>
<comment type="similarity">
    <text evidence="1">Belongs to the glycosyl hydrolase 2 family.</text>
</comment>
<reference evidence="3" key="1">
    <citation type="submission" date="2023-07" db="EMBL/GenBank/DDBJ databases">
        <title>Genome content predicts the carbon catabolic preferences of heterotrophic bacteria.</title>
        <authorList>
            <person name="Gralka M."/>
        </authorList>
    </citation>
    <scope>NUCLEOTIDE SEQUENCE</scope>
    <source>
        <strain evidence="3">I3M17_2</strain>
    </source>
</reference>
<dbReference type="AlphaFoldDB" id="A0AAW7XF40"/>
<dbReference type="Gene3D" id="2.60.40.10">
    <property type="entry name" value="Immunoglobulins"/>
    <property type="match status" value="1"/>
</dbReference>
<gene>
    <name evidence="3" type="ORF">Q4521_21880</name>
</gene>